<reference evidence="9" key="1">
    <citation type="submission" date="2022-11" db="EMBL/GenBank/DDBJ databases">
        <title>Description of Microcella daejonensis nov. sp, isolated from riverside soil.</title>
        <authorList>
            <person name="Molina K.M."/>
            <person name="Kim S.B."/>
        </authorList>
    </citation>
    <scope>NUCLEOTIDE SEQUENCE</scope>
    <source>
        <strain evidence="9">MMS21-STM12</strain>
    </source>
</reference>
<dbReference type="Gene3D" id="3.90.550.10">
    <property type="entry name" value="Spore Coat Polysaccharide Biosynthesis Protein SpsA, Chain A"/>
    <property type="match status" value="1"/>
</dbReference>
<evidence type="ECO:0000256" key="5">
    <source>
        <dbReference type="ARBA" id="ARBA00023136"/>
    </source>
</evidence>
<dbReference type="SUPFAM" id="SSF53448">
    <property type="entry name" value="Nucleotide-diphospho-sugar transferases"/>
    <property type="match status" value="1"/>
</dbReference>
<feature type="transmembrane region" description="Helical" evidence="7">
    <location>
        <begin position="414"/>
        <end position="434"/>
    </location>
</feature>
<protein>
    <submittedName>
        <fullName evidence="9">Glycosyltransferase</fullName>
        <ecNumber evidence="9">2.4.-.-</ecNumber>
    </submittedName>
</protein>
<dbReference type="GO" id="GO:0016757">
    <property type="term" value="F:glycosyltransferase activity"/>
    <property type="evidence" value="ECO:0007669"/>
    <property type="project" value="UniProtKB-KW"/>
</dbReference>
<comment type="subcellular location">
    <subcellularLocation>
        <location evidence="1">Golgi apparatus membrane</location>
        <topology evidence="1">Multi-pass membrane protein</topology>
    </subcellularLocation>
</comment>
<dbReference type="RefSeq" id="WP_267781431.1">
    <property type="nucleotide sequence ID" value="NZ_CP113089.1"/>
</dbReference>
<keyword evidence="2 9" id="KW-0808">Transferase</keyword>
<feature type="transmembrane region" description="Helical" evidence="7">
    <location>
        <begin position="547"/>
        <end position="568"/>
    </location>
</feature>
<dbReference type="AlphaFoldDB" id="A0A9E8S9L8"/>
<dbReference type="PANTHER" id="PTHR32044">
    <property type="entry name" value="GLUCOMANNAN 4-BETA-MANNOSYLTRANSFERASE 9"/>
    <property type="match status" value="1"/>
</dbReference>
<sequence>MTAPAPVIRPDSTSAARSVIVEAPLPWWTSIAVLGAAIALVSVPLAAVLLLTETGPAPDPFVAAIGVALHVPWALIIVFLLAGLVERVGAVFLADRRGAPAAPRIDPEDPDAPRVLVQLPFFNEPAVARRAILAAAALEWPRDRLVIQVLDDSTDPVARMIVDEACAIARGQGATVELRRREERAGYKAGALEEGRRASDAEFIAILDADFLPPRDFLLRAVAGFRDEHGVDDEGLAVVQARWGHLNADESWLTSAQSLWVDDHHVLQMSWRSRAWEFVNFTGTAGVWRASAIEAIGGWRAASLVEDCELSVRALLHGYRTRFLPDLVAPAELPASLPAYRAQQRRWTRGWVQLQRLHLGSLLRLPGAPLRRLHVLYHVLIPWQWALWGAWMLILPPLVAMGAWAGAVGPGVGVAVYLAPPLTWLLVSTVLSAVETARRDDDRLTVRGVGRRVLRAGPQAVLTTGMLPHQFMAALEGLIGELHAEFERTPKAGGSPARTRSTAGALPTASTARAGGRDATAERYAAADLFAVLYQAFWAVVFLAEGLAWSGLAAAAVAVCVAVVGGVPRRARESWMHRPGARRRRAVRRVLAERRAATAAAARTTA</sequence>
<feature type="transmembrane region" description="Helical" evidence="7">
    <location>
        <begin position="27"/>
        <end position="49"/>
    </location>
</feature>
<feature type="domain" description="Glycosyltransferase 2-like" evidence="8">
    <location>
        <begin position="204"/>
        <end position="395"/>
    </location>
</feature>
<keyword evidence="3 7" id="KW-0812">Transmembrane</keyword>
<keyword evidence="9" id="KW-0328">Glycosyltransferase</keyword>
<evidence type="ECO:0000259" key="8">
    <source>
        <dbReference type="Pfam" id="PF13632"/>
    </source>
</evidence>
<proteinExistence type="predicted"/>
<gene>
    <name evidence="9" type="ORF">OVN18_01120</name>
</gene>
<accession>A0A9E8S9L8</accession>
<evidence type="ECO:0000256" key="3">
    <source>
        <dbReference type="ARBA" id="ARBA00022692"/>
    </source>
</evidence>
<dbReference type="Pfam" id="PF13632">
    <property type="entry name" value="Glyco_trans_2_3"/>
    <property type="match status" value="1"/>
</dbReference>
<evidence type="ECO:0000313" key="9">
    <source>
        <dbReference type="EMBL" id="WAB81651.1"/>
    </source>
</evidence>
<keyword evidence="5 7" id="KW-0472">Membrane</keyword>
<keyword evidence="4 7" id="KW-1133">Transmembrane helix</keyword>
<dbReference type="InterPro" id="IPR001173">
    <property type="entry name" value="Glyco_trans_2-like"/>
</dbReference>
<dbReference type="InterPro" id="IPR029044">
    <property type="entry name" value="Nucleotide-diphossugar_trans"/>
</dbReference>
<dbReference type="Proteomes" id="UP001164706">
    <property type="component" value="Chromosome"/>
</dbReference>
<feature type="transmembrane region" description="Helical" evidence="7">
    <location>
        <begin position="61"/>
        <end position="85"/>
    </location>
</feature>
<organism evidence="9 10">
    <name type="scientific">Microcella daejeonensis</name>
    <dbReference type="NCBI Taxonomy" id="2994971"/>
    <lineage>
        <taxon>Bacteria</taxon>
        <taxon>Bacillati</taxon>
        <taxon>Actinomycetota</taxon>
        <taxon>Actinomycetes</taxon>
        <taxon>Micrococcales</taxon>
        <taxon>Microbacteriaceae</taxon>
        <taxon>Microcella</taxon>
    </lineage>
</organism>
<evidence type="ECO:0000313" key="10">
    <source>
        <dbReference type="Proteomes" id="UP001164706"/>
    </source>
</evidence>
<feature type="region of interest" description="Disordered" evidence="6">
    <location>
        <begin position="490"/>
        <end position="511"/>
    </location>
</feature>
<evidence type="ECO:0000256" key="6">
    <source>
        <dbReference type="SAM" id="MobiDB-lite"/>
    </source>
</evidence>
<feature type="transmembrane region" description="Helical" evidence="7">
    <location>
        <begin position="524"/>
        <end position="541"/>
    </location>
</feature>
<dbReference type="EMBL" id="CP113089">
    <property type="protein sequence ID" value="WAB81651.1"/>
    <property type="molecule type" value="Genomic_DNA"/>
</dbReference>
<dbReference type="EC" id="2.4.-.-" evidence="9"/>
<dbReference type="KEGG" id="mdb:OVN18_01120"/>
<evidence type="ECO:0000256" key="1">
    <source>
        <dbReference type="ARBA" id="ARBA00004653"/>
    </source>
</evidence>
<evidence type="ECO:0000256" key="2">
    <source>
        <dbReference type="ARBA" id="ARBA00022679"/>
    </source>
</evidence>
<name>A0A9E8S9L8_9MICO</name>
<keyword evidence="10" id="KW-1185">Reference proteome</keyword>
<evidence type="ECO:0000256" key="4">
    <source>
        <dbReference type="ARBA" id="ARBA00022989"/>
    </source>
</evidence>
<dbReference type="PANTHER" id="PTHR32044:SF80">
    <property type="entry name" value="XYLOGLUCAN GLYCOSYLTRANSFERASE 2-RELATED"/>
    <property type="match status" value="1"/>
</dbReference>
<evidence type="ECO:0000256" key="7">
    <source>
        <dbReference type="SAM" id="Phobius"/>
    </source>
</evidence>